<dbReference type="InterPro" id="IPR016160">
    <property type="entry name" value="Ald_DH_CS_CYS"/>
</dbReference>
<dbReference type="InterPro" id="IPR016163">
    <property type="entry name" value="Ald_DH_C"/>
</dbReference>
<dbReference type="PROSITE" id="PS00070">
    <property type="entry name" value="ALDEHYDE_DEHYDR_CYS"/>
    <property type="match status" value="1"/>
</dbReference>
<dbReference type="RefSeq" id="WP_372517490.1">
    <property type="nucleotide sequence ID" value="NZ_AP022606.1"/>
</dbReference>
<keyword evidence="2 7" id="KW-0560">Oxidoreductase</keyword>
<accession>A0A7I7VX76</accession>
<evidence type="ECO:0000256" key="5">
    <source>
        <dbReference type="ARBA" id="ARBA00048559"/>
    </source>
</evidence>
<evidence type="ECO:0000256" key="1">
    <source>
        <dbReference type="ARBA" id="ARBA00009986"/>
    </source>
</evidence>
<evidence type="ECO:0000313" key="11">
    <source>
        <dbReference type="Proteomes" id="UP000192441"/>
    </source>
</evidence>
<evidence type="ECO:0000256" key="3">
    <source>
        <dbReference type="ARBA" id="ARBA00039122"/>
    </source>
</evidence>
<evidence type="ECO:0000256" key="6">
    <source>
        <dbReference type="PROSITE-ProRule" id="PRU10007"/>
    </source>
</evidence>
<dbReference type="InterPro" id="IPR015590">
    <property type="entry name" value="Aldehyde_DH_dom"/>
</dbReference>
<evidence type="ECO:0000256" key="7">
    <source>
        <dbReference type="RuleBase" id="RU003345"/>
    </source>
</evidence>
<dbReference type="PANTHER" id="PTHR11699">
    <property type="entry name" value="ALDEHYDE DEHYDROGENASE-RELATED"/>
    <property type="match status" value="1"/>
</dbReference>
<dbReference type="FunFam" id="3.40.605.10:FF:000007">
    <property type="entry name" value="NAD/NADP-dependent betaine aldehyde dehydrogenase"/>
    <property type="match status" value="1"/>
</dbReference>
<evidence type="ECO:0000259" key="8">
    <source>
        <dbReference type="Pfam" id="PF00171"/>
    </source>
</evidence>
<dbReference type="Proteomes" id="UP000192441">
    <property type="component" value="Unassembled WGS sequence"/>
</dbReference>
<dbReference type="Proteomes" id="UP000467379">
    <property type="component" value="Chromosome"/>
</dbReference>
<dbReference type="GO" id="GO:0036243">
    <property type="term" value="F:succinate-semialdehyde dehydrogenase (NADP+) activity"/>
    <property type="evidence" value="ECO:0007669"/>
    <property type="project" value="UniProtKB-EC"/>
</dbReference>
<reference evidence="10 11" key="1">
    <citation type="submission" date="2016-12" db="EMBL/GenBank/DDBJ databases">
        <title>The new phylogeny of genus Mycobacterium.</title>
        <authorList>
            <person name="Tortoli E."/>
            <person name="Trovato A."/>
            <person name="Cirillo D.M."/>
        </authorList>
    </citation>
    <scope>NUCLEOTIDE SEQUENCE [LARGE SCALE GENOMIC DNA]</scope>
    <source>
        <strain evidence="10 11">DSM 44624</strain>
    </source>
</reference>
<proteinExistence type="inferred from homology"/>
<evidence type="ECO:0000313" key="10">
    <source>
        <dbReference type="EMBL" id="ORA40969.1"/>
    </source>
</evidence>
<dbReference type="PROSITE" id="PS00687">
    <property type="entry name" value="ALDEHYDE_DEHYDR_GLU"/>
    <property type="match status" value="1"/>
</dbReference>
<evidence type="ECO:0000256" key="4">
    <source>
        <dbReference type="ARBA" id="ARBA00039663"/>
    </source>
</evidence>
<dbReference type="EMBL" id="AP022606">
    <property type="protein sequence ID" value="BBZ09944.1"/>
    <property type="molecule type" value="Genomic_DNA"/>
</dbReference>
<evidence type="ECO:0000313" key="12">
    <source>
        <dbReference type="Proteomes" id="UP000467379"/>
    </source>
</evidence>
<comment type="catalytic activity">
    <reaction evidence="5">
        <text>succinate semialdehyde + NADP(+) + H2O = succinate + NADPH + 2 H(+)</text>
        <dbReference type="Rhea" id="RHEA:13213"/>
        <dbReference type="ChEBI" id="CHEBI:15377"/>
        <dbReference type="ChEBI" id="CHEBI:15378"/>
        <dbReference type="ChEBI" id="CHEBI:30031"/>
        <dbReference type="ChEBI" id="CHEBI:57706"/>
        <dbReference type="ChEBI" id="CHEBI:57783"/>
        <dbReference type="ChEBI" id="CHEBI:58349"/>
        <dbReference type="EC" id="1.2.1.79"/>
    </reaction>
</comment>
<dbReference type="InterPro" id="IPR016162">
    <property type="entry name" value="Ald_DH_N"/>
</dbReference>
<keyword evidence="12" id="KW-1185">Reference proteome</keyword>
<sequence length="484" mass="51010">MIELPSGALLIGDERITGASGGTHAHIYPGTGQPNATVELAGSAEIDRAVTVARDAQRQWVGYSVDQRRDLLVGLADLVSEHAAELTAINACDYGVPVAMAGNSIVTERFLRYYAGYVDKAHGLSTPVSGSFDVNIVERESYGVVAVITPWNGPLVVIGSGVAPALAAGNAVVLKPSELAPLAPLRFGELCLEAGLPPGLVNVVPAKAEGGQALVAHPGIGKIHFTGGHDTARQVLRTAASNLTPVIAELGGKSANIVFADADLDAAATLAAFQGPLTQSGQSCACASRILVQDSIYETFLDKFLTAVQSAPIGDPLRPDVLFGPVVSESAATRIMEVIDDAITQRSGELVAGGHRIGDELAEGFYIEPTVFADVDNRSALAQKETFGPVVSVMRFRDENDAVNLANDTRFGLNAFIQTNDLRRAHRVARRLEAGSIWINTFSDIQPQGPYGGYKHSGFGRTGGLEGLYEFLQTKNIRIGMPAT</sequence>
<protein>
    <recommendedName>
        <fullName evidence="4">Putative succinate-semialdehyde dehydrogenase [NADP(+)] 2</fullName>
        <ecNumber evidence="3">1.2.1.79</ecNumber>
    </recommendedName>
</protein>
<evidence type="ECO:0000256" key="2">
    <source>
        <dbReference type="ARBA" id="ARBA00023002"/>
    </source>
</evidence>
<gene>
    <name evidence="10" type="ORF">BST20_02150</name>
    <name evidence="9" type="ORF">MBRA_01390</name>
</gene>
<dbReference type="Gene3D" id="3.40.309.10">
    <property type="entry name" value="Aldehyde Dehydrogenase, Chain A, domain 2"/>
    <property type="match status" value="1"/>
</dbReference>
<feature type="active site" evidence="6">
    <location>
        <position position="249"/>
    </location>
</feature>
<dbReference type="SUPFAM" id="SSF53720">
    <property type="entry name" value="ALDH-like"/>
    <property type="match status" value="1"/>
</dbReference>
<reference evidence="9" key="3">
    <citation type="submission" date="2020-02" db="EMBL/GenBank/DDBJ databases">
        <authorList>
            <person name="Matsumoto Y."/>
            <person name="Kinjo T."/>
            <person name="Motooka D."/>
            <person name="Nabeya D."/>
            <person name="Jung N."/>
            <person name="Uechi K."/>
            <person name="Horii T."/>
            <person name="Iida T."/>
            <person name="Fujita J."/>
            <person name="Nakamura S."/>
        </authorList>
    </citation>
    <scope>NUCLEOTIDE SEQUENCE</scope>
    <source>
        <strain evidence="9">JCM 12687</strain>
    </source>
</reference>
<name>A0A7I7VX76_9MYCO</name>
<feature type="domain" description="Aldehyde dehydrogenase" evidence="8">
    <location>
        <begin position="22"/>
        <end position="477"/>
    </location>
</feature>
<dbReference type="EC" id="1.2.1.79" evidence="3"/>
<reference evidence="9 12" key="2">
    <citation type="journal article" date="2019" name="Emerg. Microbes Infect.">
        <title>Comprehensive subspecies identification of 175 nontuberculous mycobacteria species based on 7547 genomic profiles.</title>
        <authorList>
            <person name="Matsumoto Y."/>
            <person name="Kinjo T."/>
            <person name="Motooka D."/>
            <person name="Nabeya D."/>
            <person name="Jung N."/>
            <person name="Uechi K."/>
            <person name="Horii T."/>
            <person name="Iida T."/>
            <person name="Fujita J."/>
            <person name="Nakamura S."/>
        </authorList>
    </citation>
    <scope>NUCLEOTIDE SEQUENCE [LARGE SCALE GENOMIC DNA]</scope>
    <source>
        <strain evidence="9 12">JCM 12687</strain>
    </source>
</reference>
<dbReference type="Pfam" id="PF00171">
    <property type="entry name" value="Aldedh"/>
    <property type="match status" value="1"/>
</dbReference>
<dbReference type="Gene3D" id="3.40.605.10">
    <property type="entry name" value="Aldehyde Dehydrogenase, Chain A, domain 1"/>
    <property type="match status" value="1"/>
</dbReference>
<organism evidence="10 11">
    <name type="scientific">Mycobacterium branderi</name>
    <dbReference type="NCBI Taxonomy" id="43348"/>
    <lineage>
        <taxon>Bacteria</taxon>
        <taxon>Bacillati</taxon>
        <taxon>Actinomycetota</taxon>
        <taxon>Actinomycetes</taxon>
        <taxon>Mycobacteriales</taxon>
        <taxon>Mycobacteriaceae</taxon>
        <taxon>Mycobacterium</taxon>
    </lineage>
</organism>
<dbReference type="FunFam" id="3.40.309.10:FF:000012">
    <property type="entry name" value="Betaine aldehyde dehydrogenase"/>
    <property type="match status" value="1"/>
</dbReference>
<dbReference type="EMBL" id="MVHM01000001">
    <property type="protein sequence ID" value="ORA40969.1"/>
    <property type="molecule type" value="Genomic_DNA"/>
</dbReference>
<evidence type="ECO:0000313" key="9">
    <source>
        <dbReference type="EMBL" id="BBZ09944.1"/>
    </source>
</evidence>
<comment type="similarity">
    <text evidence="1 7">Belongs to the aldehyde dehydrogenase family.</text>
</comment>
<dbReference type="InterPro" id="IPR029510">
    <property type="entry name" value="Ald_DH_CS_GLU"/>
</dbReference>
<dbReference type="InterPro" id="IPR016161">
    <property type="entry name" value="Ald_DH/histidinol_DH"/>
</dbReference>
<dbReference type="AlphaFoldDB" id="A0A7I7VX76"/>